<evidence type="ECO:0000313" key="7">
    <source>
        <dbReference type="EMBL" id="KIH99129.1"/>
    </source>
</evidence>
<feature type="transmembrane region" description="Helical" evidence="5">
    <location>
        <begin position="156"/>
        <end position="177"/>
    </location>
</feature>
<feature type="non-terminal residue" evidence="7">
    <location>
        <position position="203"/>
    </location>
</feature>
<comment type="caution">
    <text evidence="7">The sequence shown here is derived from an EMBL/GenBank/DDBJ whole genome shotgun (WGS) entry which is preliminary data.</text>
</comment>
<keyword evidence="4 5" id="KW-0472">Membrane</keyword>
<feature type="transmembrane region" description="Helical" evidence="5">
    <location>
        <begin position="125"/>
        <end position="144"/>
    </location>
</feature>
<dbReference type="PANTHER" id="PTHR23531">
    <property type="entry name" value="QUINOLENE RESISTANCE PROTEIN NORA"/>
    <property type="match status" value="1"/>
</dbReference>
<dbReference type="InterPro" id="IPR011701">
    <property type="entry name" value="MFS"/>
</dbReference>
<keyword evidence="2 5" id="KW-0812">Transmembrane</keyword>
<dbReference type="STRING" id="183763.LP52_09140"/>
<organism evidence="7 8">
    <name type="scientific">Streptomonospora alba</name>
    <dbReference type="NCBI Taxonomy" id="183763"/>
    <lineage>
        <taxon>Bacteria</taxon>
        <taxon>Bacillati</taxon>
        <taxon>Actinomycetota</taxon>
        <taxon>Actinomycetes</taxon>
        <taxon>Streptosporangiales</taxon>
        <taxon>Nocardiopsidaceae</taxon>
        <taxon>Streptomonospora</taxon>
    </lineage>
</organism>
<keyword evidence="8" id="KW-1185">Reference proteome</keyword>
<dbReference type="Proteomes" id="UP000031675">
    <property type="component" value="Unassembled WGS sequence"/>
</dbReference>
<evidence type="ECO:0000256" key="1">
    <source>
        <dbReference type="ARBA" id="ARBA00004651"/>
    </source>
</evidence>
<dbReference type="RefSeq" id="WP_040272458.1">
    <property type="nucleotide sequence ID" value="NZ_JROO01000015.1"/>
</dbReference>
<dbReference type="PANTHER" id="PTHR23531:SF1">
    <property type="entry name" value="QUINOLENE RESISTANCE PROTEIN NORA"/>
    <property type="match status" value="1"/>
</dbReference>
<feature type="transmembrane region" description="Helical" evidence="5">
    <location>
        <begin position="32"/>
        <end position="53"/>
    </location>
</feature>
<feature type="domain" description="Major facilitator superfamily (MFS) profile" evidence="6">
    <location>
        <begin position="31"/>
        <end position="203"/>
    </location>
</feature>
<dbReference type="InterPro" id="IPR036259">
    <property type="entry name" value="MFS_trans_sf"/>
</dbReference>
<reference evidence="8" key="1">
    <citation type="journal article" date="2015" name="Chem. Biol.">
        <title>Structure, bioactivity, and resistance mechanism of streptomonomicin, an unusual lasso Peptide from an understudied halophilic actinomycete.</title>
        <authorList>
            <person name="Metelev M."/>
            <person name="Tietz J.I."/>
            <person name="Melby J.O."/>
            <person name="Blair P.M."/>
            <person name="Zhu L."/>
            <person name="Livnat I."/>
            <person name="Severinov K."/>
            <person name="Mitchell D.A."/>
        </authorList>
    </citation>
    <scope>NUCLEOTIDE SEQUENCE [LARGE SCALE GENOMIC DNA]</scope>
    <source>
        <strain evidence="8">YIM 90003</strain>
    </source>
</reference>
<dbReference type="Gene3D" id="1.20.1250.20">
    <property type="entry name" value="MFS general substrate transporter like domains"/>
    <property type="match status" value="1"/>
</dbReference>
<feature type="transmembrane region" description="Helical" evidence="5">
    <location>
        <begin position="183"/>
        <end position="202"/>
    </location>
</feature>
<dbReference type="GO" id="GO:0005886">
    <property type="term" value="C:plasma membrane"/>
    <property type="evidence" value="ECO:0007669"/>
    <property type="project" value="UniProtKB-SubCell"/>
</dbReference>
<feature type="transmembrane region" description="Helical" evidence="5">
    <location>
        <begin position="65"/>
        <end position="84"/>
    </location>
</feature>
<accession>A0A0C2FIV8</accession>
<proteinExistence type="predicted"/>
<dbReference type="InterPro" id="IPR052714">
    <property type="entry name" value="MFS_Exporter"/>
</dbReference>
<sequence>MKETNPAPGAPAPAAAGEEAVSPRDVLLAPRFLVVTLATFAFWMSVFAHTPLIPLYLEGLGYRESVIGVVFGSGAVAALAARLALGWMIDRYGERLFLLAGGLLWVVTAPVIPSTENLPAITAVWLVKGAGLAIFTTAAGGWAGKYGPDSLRGQTMSYFGAANFAAAVLSPALAVAVAESSSYLVAFLATGATAALACCAALV</sequence>
<dbReference type="PROSITE" id="PS50850">
    <property type="entry name" value="MFS"/>
    <property type="match status" value="1"/>
</dbReference>
<dbReference type="Pfam" id="PF07690">
    <property type="entry name" value="MFS_1"/>
    <property type="match status" value="1"/>
</dbReference>
<dbReference type="InterPro" id="IPR020846">
    <property type="entry name" value="MFS_dom"/>
</dbReference>
<gene>
    <name evidence="7" type="ORF">LP52_09140</name>
</gene>
<dbReference type="GO" id="GO:0022857">
    <property type="term" value="F:transmembrane transporter activity"/>
    <property type="evidence" value="ECO:0007669"/>
    <property type="project" value="InterPro"/>
</dbReference>
<dbReference type="SUPFAM" id="SSF103473">
    <property type="entry name" value="MFS general substrate transporter"/>
    <property type="match status" value="1"/>
</dbReference>
<evidence type="ECO:0000256" key="5">
    <source>
        <dbReference type="SAM" id="Phobius"/>
    </source>
</evidence>
<dbReference type="AlphaFoldDB" id="A0A0C2FIV8"/>
<evidence type="ECO:0000256" key="2">
    <source>
        <dbReference type="ARBA" id="ARBA00022692"/>
    </source>
</evidence>
<name>A0A0C2FIV8_9ACTN</name>
<dbReference type="EMBL" id="JROO01000015">
    <property type="protein sequence ID" value="KIH99129.1"/>
    <property type="molecule type" value="Genomic_DNA"/>
</dbReference>
<evidence type="ECO:0000259" key="6">
    <source>
        <dbReference type="PROSITE" id="PS50850"/>
    </source>
</evidence>
<keyword evidence="3 5" id="KW-1133">Transmembrane helix</keyword>
<evidence type="ECO:0000313" key="8">
    <source>
        <dbReference type="Proteomes" id="UP000031675"/>
    </source>
</evidence>
<comment type="subcellular location">
    <subcellularLocation>
        <location evidence="1">Cell membrane</location>
        <topology evidence="1">Multi-pass membrane protein</topology>
    </subcellularLocation>
</comment>
<evidence type="ECO:0000256" key="3">
    <source>
        <dbReference type="ARBA" id="ARBA00022989"/>
    </source>
</evidence>
<protein>
    <recommendedName>
        <fullName evidence="6">Major facilitator superfamily (MFS) profile domain-containing protein</fullName>
    </recommendedName>
</protein>
<evidence type="ECO:0000256" key="4">
    <source>
        <dbReference type="ARBA" id="ARBA00023136"/>
    </source>
</evidence>
<feature type="transmembrane region" description="Helical" evidence="5">
    <location>
        <begin position="96"/>
        <end position="113"/>
    </location>
</feature>
<dbReference type="OrthoDB" id="8596007at2"/>